<reference evidence="3" key="1">
    <citation type="submission" date="2022-11" db="UniProtKB">
        <authorList>
            <consortium name="WormBaseParasite"/>
        </authorList>
    </citation>
    <scope>IDENTIFICATION</scope>
</reference>
<dbReference type="WBParaSite" id="scf7180000422140.g8406">
    <property type="protein sequence ID" value="scf7180000422140.g8406"/>
    <property type="gene ID" value="scf7180000422140.g8406"/>
</dbReference>
<sequence length="312" mass="35898">MYYGGKQRPFFVVNFLLKSDMFRVTRLGLAKTGGQGRRLVSFFSNDKNAGFGLKVFESTNSAQFNGPNFSCRQFSSYRYFSSLPIEDEKEKRKISSFAQKSMDKMKKISEEVSDNFIFYLVIAYGIWLNIFMPLKRKYDSNYFSWLEPRLLKTIIDLCTSRTPFDSLNEYLPQLDVLLIRNTILEQRRLAASLWSVYSELIKAAPKDTKIDLDNFLSALTASFSGEFELTLIQNSLDSVVELAKSVGFSFALISPSLNLLILNNPNISKILCWKTLRKLNEVLPDGASLLNEHFEIFVDKFFEYFEENGGEK</sequence>
<evidence type="ECO:0000313" key="3">
    <source>
        <dbReference type="WBParaSite" id="scf7180000422140.g8406"/>
    </source>
</evidence>
<dbReference type="Proteomes" id="UP000887560">
    <property type="component" value="Unplaced"/>
</dbReference>
<evidence type="ECO:0000256" key="1">
    <source>
        <dbReference type="SAM" id="Phobius"/>
    </source>
</evidence>
<name>A0A915P354_9BILA</name>
<feature type="transmembrane region" description="Helical" evidence="1">
    <location>
        <begin position="116"/>
        <end position="134"/>
    </location>
</feature>
<keyword evidence="2" id="KW-1185">Reference proteome</keyword>
<keyword evidence="1" id="KW-1133">Transmembrane helix</keyword>
<proteinExistence type="predicted"/>
<keyword evidence="1" id="KW-0472">Membrane</keyword>
<organism evidence="2 3">
    <name type="scientific">Meloidogyne floridensis</name>
    <dbReference type="NCBI Taxonomy" id="298350"/>
    <lineage>
        <taxon>Eukaryota</taxon>
        <taxon>Metazoa</taxon>
        <taxon>Ecdysozoa</taxon>
        <taxon>Nematoda</taxon>
        <taxon>Chromadorea</taxon>
        <taxon>Rhabditida</taxon>
        <taxon>Tylenchina</taxon>
        <taxon>Tylenchomorpha</taxon>
        <taxon>Tylenchoidea</taxon>
        <taxon>Meloidogynidae</taxon>
        <taxon>Meloidogyninae</taxon>
        <taxon>Meloidogyne</taxon>
    </lineage>
</organism>
<dbReference type="AlphaFoldDB" id="A0A915P354"/>
<evidence type="ECO:0000313" key="2">
    <source>
        <dbReference type="Proteomes" id="UP000887560"/>
    </source>
</evidence>
<accession>A0A915P354</accession>
<protein>
    <submittedName>
        <fullName evidence="3">Uncharacterized protein</fullName>
    </submittedName>
</protein>
<keyword evidence="1" id="KW-0812">Transmembrane</keyword>